<evidence type="ECO:0000256" key="2">
    <source>
        <dbReference type="SAM" id="Phobius"/>
    </source>
</evidence>
<evidence type="ECO:0000313" key="4">
    <source>
        <dbReference type="Proteomes" id="UP000037035"/>
    </source>
</evidence>
<reference evidence="3 4" key="1">
    <citation type="submission" date="2015-08" db="EMBL/GenBank/DDBJ databases">
        <title>Next Generation Sequencing and Analysis of the Genome of Puccinia sorghi L Schw, the Causal Agent of Maize Common Rust.</title>
        <authorList>
            <person name="Rochi L."/>
            <person name="Burguener G."/>
            <person name="Darino M."/>
            <person name="Turjanski A."/>
            <person name="Kreff E."/>
            <person name="Dieguez M.J."/>
            <person name="Sacco F."/>
        </authorList>
    </citation>
    <scope>NUCLEOTIDE SEQUENCE [LARGE SCALE GENOMIC DNA]</scope>
    <source>
        <strain evidence="3 4">RO10H11247</strain>
    </source>
</reference>
<feature type="transmembrane region" description="Helical" evidence="2">
    <location>
        <begin position="101"/>
        <end position="123"/>
    </location>
</feature>
<gene>
    <name evidence="3" type="ORF">VP01_2126g2</name>
</gene>
<feature type="region of interest" description="Disordered" evidence="1">
    <location>
        <begin position="214"/>
        <end position="242"/>
    </location>
</feature>
<dbReference type="EMBL" id="LAVV01006977">
    <property type="protein sequence ID" value="KNZ57562.1"/>
    <property type="molecule type" value="Genomic_DNA"/>
</dbReference>
<protein>
    <submittedName>
        <fullName evidence="3">Uncharacterized protein</fullName>
    </submittedName>
</protein>
<evidence type="ECO:0000256" key="1">
    <source>
        <dbReference type="SAM" id="MobiDB-lite"/>
    </source>
</evidence>
<accession>A0A0L6VAI7</accession>
<dbReference type="AlphaFoldDB" id="A0A0L6VAI7"/>
<feature type="compositionally biased region" description="Basic and acidic residues" evidence="1">
    <location>
        <begin position="214"/>
        <end position="228"/>
    </location>
</feature>
<name>A0A0L6VAI7_9BASI</name>
<feature type="region of interest" description="Disordered" evidence="1">
    <location>
        <begin position="301"/>
        <end position="320"/>
    </location>
</feature>
<keyword evidence="4" id="KW-1185">Reference proteome</keyword>
<dbReference type="Proteomes" id="UP000037035">
    <property type="component" value="Unassembled WGS sequence"/>
</dbReference>
<keyword evidence="2" id="KW-0472">Membrane</keyword>
<dbReference type="VEuPathDB" id="FungiDB:VP01_2126g2"/>
<keyword evidence="2" id="KW-0812">Transmembrane</keyword>
<organism evidence="3 4">
    <name type="scientific">Puccinia sorghi</name>
    <dbReference type="NCBI Taxonomy" id="27349"/>
    <lineage>
        <taxon>Eukaryota</taxon>
        <taxon>Fungi</taxon>
        <taxon>Dikarya</taxon>
        <taxon>Basidiomycota</taxon>
        <taxon>Pucciniomycotina</taxon>
        <taxon>Pucciniomycetes</taxon>
        <taxon>Pucciniales</taxon>
        <taxon>Pucciniaceae</taxon>
        <taxon>Puccinia</taxon>
    </lineage>
</organism>
<sequence>MTSFLLQASHETLPPSMARFHQYTHNPSHEGLQSVFGLQHLLLSCLKPKNNRQRQDLNLRGKIPIDSSHECDVHQVAKAHIAQFRSSMSVNIRRKTFKMLFYGYVLLSFINFILCGLSLNFLINTYLVQVLSTHLEFIDMACDIKYSIQGDRCVISGPLEYPLACTTTYLQITWNLKLLSEIHPPETSHNSQDHNTTPTQSLTSPLARYITHPSRDMAHQQRHTSESARKRKKKQAKPLHTKMKTNAASLPVQNTPAPLHFMSLFEISTLQRKETKTSNKYIETSITKKRKITGAARGLRSTQFIPNPSSSPSSTLWNYSEGSRAWRGNRQLHY</sequence>
<proteinExistence type="predicted"/>
<evidence type="ECO:0000313" key="3">
    <source>
        <dbReference type="EMBL" id="KNZ57562.1"/>
    </source>
</evidence>
<feature type="compositionally biased region" description="Basic residues" evidence="1">
    <location>
        <begin position="229"/>
        <end position="242"/>
    </location>
</feature>
<keyword evidence="2" id="KW-1133">Transmembrane helix</keyword>
<comment type="caution">
    <text evidence="3">The sequence shown here is derived from an EMBL/GenBank/DDBJ whole genome shotgun (WGS) entry which is preliminary data.</text>
</comment>